<name>A0A367FXX6_9FIRM</name>
<dbReference type="Gene3D" id="3.40.50.150">
    <property type="entry name" value="Vaccinia Virus protein VP39"/>
    <property type="match status" value="1"/>
</dbReference>
<dbReference type="GO" id="GO:0032259">
    <property type="term" value="P:methylation"/>
    <property type="evidence" value="ECO:0007669"/>
    <property type="project" value="UniProtKB-KW"/>
</dbReference>
<dbReference type="InterPro" id="IPR001525">
    <property type="entry name" value="C5_MeTfrase"/>
</dbReference>
<sequence>MKNTVVIFNAGIGALTLGFQNAGYEILKAYEPDRKVIEIYQENISQNVTACSLSSIDPATVPDSDVWAFDLTQSKAEEVFYSLTLVQRRRPPAILFVMKKQLWKGFIKEHIFQLQEYGYHITHKNIQSSEVTAFPLREEFAYIVSKRVNASDMIMPVQVHKSSILLDGWVEMNPQDSWYYRIDFVKEKIDASHAGDSVLCWEKGGYRESGQVRLNLIKMPLIRIHGVYHKITHKEIARLKGFPEDFPRSVPNKSRMYRSLIYAPNIKVTEQVVRNLCVEPYINSEGDVQMKNWENMARFKQLFEKYLTYKGVSFQSDEWVFMTRMYSDSKEIATLKRLQSYSRLVGKAVSDQKKDLPLQNICVVANLVSDETKRKYEEAKLGYVWDIRNVLWLFEDYPELKNELISILNYSVENIEPERPEPFIFEESSQMENTDPESVADSYIAQLKVLETGSAAFKKYEELCVSILKYILGEYLTLWEQQKTTEENLYRFDMCCKIKNGVTQDFFDTICKYFSTKYIVFEFKNYEKPITQREIYTTEKYLYEKALCKVAIIISRKGADKHAKMAARGSLRESGKLIICLSDEDLKAMLQIKKEGEKTTGGYLEDILDDMLMRLEK</sequence>
<evidence type="ECO:0000256" key="3">
    <source>
        <dbReference type="ARBA" id="ARBA00022747"/>
    </source>
</evidence>
<proteinExistence type="predicted"/>
<dbReference type="Proteomes" id="UP000253208">
    <property type="component" value="Unassembled WGS sequence"/>
</dbReference>
<dbReference type="AlphaFoldDB" id="A0A367FXX6"/>
<dbReference type="GO" id="GO:0009307">
    <property type="term" value="P:DNA restriction-modification system"/>
    <property type="evidence" value="ECO:0007669"/>
    <property type="project" value="UniProtKB-KW"/>
</dbReference>
<keyword evidence="3" id="KW-0680">Restriction system</keyword>
<dbReference type="GO" id="GO:0008168">
    <property type="term" value="F:methyltransferase activity"/>
    <property type="evidence" value="ECO:0007669"/>
    <property type="project" value="UniProtKB-KW"/>
</dbReference>
<evidence type="ECO:0000313" key="4">
    <source>
        <dbReference type="EMBL" id="RCH42614.1"/>
    </source>
</evidence>
<keyword evidence="2" id="KW-0808">Transferase</keyword>
<dbReference type="InterPro" id="IPR029063">
    <property type="entry name" value="SAM-dependent_MTases_sf"/>
</dbReference>
<evidence type="ECO:0000256" key="1">
    <source>
        <dbReference type="ARBA" id="ARBA00022603"/>
    </source>
</evidence>
<accession>A0A367FXX6</accession>
<dbReference type="EMBL" id="PSQG01000020">
    <property type="protein sequence ID" value="RCH42614.1"/>
    <property type="molecule type" value="Genomic_DNA"/>
</dbReference>
<evidence type="ECO:0000313" key="5">
    <source>
        <dbReference type="Proteomes" id="UP000253208"/>
    </source>
</evidence>
<evidence type="ECO:0000256" key="2">
    <source>
        <dbReference type="ARBA" id="ARBA00022679"/>
    </source>
</evidence>
<reference evidence="4 5" key="1">
    <citation type="submission" date="2018-02" db="EMBL/GenBank/DDBJ databases">
        <title>Complete genome sequencing of Faecalibacterium prausnitzii strains isolated from the human gut.</title>
        <authorList>
            <person name="Fitzgerald B.C."/>
            <person name="Shkoporov A.N."/>
            <person name="Ross P.R."/>
            <person name="Hill C."/>
        </authorList>
    </citation>
    <scope>NUCLEOTIDE SEQUENCE [LARGE SCALE GENOMIC DNA]</scope>
    <source>
        <strain evidence="4 5">APC942/31-1</strain>
    </source>
</reference>
<comment type="caution">
    <text evidence="4">The sequence shown here is derived from an EMBL/GenBank/DDBJ whole genome shotgun (WGS) entry which is preliminary data.</text>
</comment>
<keyword evidence="1" id="KW-0489">Methyltransferase</keyword>
<dbReference type="SUPFAM" id="SSF53335">
    <property type="entry name" value="S-adenosyl-L-methionine-dependent methyltransferases"/>
    <property type="match status" value="1"/>
</dbReference>
<dbReference type="RefSeq" id="WP_114002545.1">
    <property type="nucleotide sequence ID" value="NZ_PSQG01000020.1"/>
</dbReference>
<protein>
    <submittedName>
        <fullName evidence="4">Uncharacterized protein</fullName>
    </submittedName>
</protein>
<gene>
    <name evidence="4" type="ORF">C4886_13415</name>
</gene>
<organism evidence="4 5">
    <name type="scientific">Blautia obeum</name>
    <dbReference type="NCBI Taxonomy" id="40520"/>
    <lineage>
        <taxon>Bacteria</taxon>
        <taxon>Bacillati</taxon>
        <taxon>Bacillota</taxon>
        <taxon>Clostridia</taxon>
        <taxon>Lachnospirales</taxon>
        <taxon>Lachnospiraceae</taxon>
        <taxon>Blautia</taxon>
    </lineage>
</organism>
<dbReference type="Pfam" id="PF00145">
    <property type="entry name" value="DNA_methylase"/>
    <property type="match status" value="1"/>
</dbReference>